<reference evidence="1 2" key="1">
    <citation type="submission" date="2019-08" db="EMBL/GenBank/DDBJ databases">
        <title>The genome of the soybean aphid Biotype 1, its phylome, world population structure and adaptation to the North American continent.</title>
        <authorList>
            <person name="Giordano R."/>
            <person name="Donthu R.K."/>
            <person name="Hernandez A.G."/>
            <person name="Wright C.L."/>
            <person name="Zimin A.V."/>
        </authorList>
    </citation>
    <scope>NUCLEOTIDE SEQUENCE [LARGE SCALE GENOMIC DNA]</scope>
    <source>
        <tissue evidence="1">Whole aphids</tissue>
    </source>
</reference>
<keyword evidence="2" id="KW-1185">Reference proteome</keyword>
<protein>
    <submittedName>
        <fullName evidence="1">Uncharacterized protein</fullName>
    </submittedName>
</protein>
<name>A0A6G0TFE0_APHGL</name>
<dbReference type="AlphaFoldDB" id="A0A6G0TFE0"/>
<accession>A0A6G0TFE0</accession>
<gene>
    <name evidence="1" type="ORF">AGLY_010767</name>
</gene>
<sequence>MVFKLHQDECNIDNVMMRVKNETLHVSFFNDYWVSVVGCYSQINNLAIFLVKEMKNCWNENYNTVTFIKEPFTKLSRTKLNNKIILWFRLNILKLSNIYEYDNNVIFSIWISSSNFKYILGEFAEPCHILRVYIETLKMDYLEINQYYSHIIGLHFIENLSDINNINKTTCPLSVKHGANEVSEFPKNFSSLVTHITDGKFMLSLVKHKQLICTLAHAKFSKTSLKMII</sequence>
<evidence type="ECO:0000313" key="1">
    <source>
        <dbReference type="EMBL" id="KAE9531561.1"/>
    </source>
</evidence>
<dbReference type="Proteomes" id="UP000475862">
    <property type="component" value="Unassembled WGS sequence"/>
</dbReference>
<proteinExistence type="predicted"/>
<dbReference type="EMBL" id="VYZN01000041">
    <property type="protein sequence ID" value="KAE9531561.1"/>
    <property type="molecule type" value="Genomic_DNA"/>
</dbReference>
<organism evidence="1 2">
    <name type="scientific">Aphis glycines</name>
    <name type="common">Soybean aphid</name>
    <dbReference type="NCBI Taxonomy" id="307491"/>
    <lineage>
        <taxon>Eukaryota</taxon>
        <taxon>Metazoa</taxon>
        <taxon>Ecdysozoa</taxon>
        <taxon>Arthropoda</taxon>
        <taxon>Hexapoda</taxon>
        <taxon>Insecta</taxon>
        <taxon>Pterygota</taxon>
        <taxon>Neoptera</taxon>
        <taxon>Paraneoptera</taxon>
        <taxon>Hemiptera</taxon>
        <taxon>Sternorrhyncha</taxon>
        <taxon>Aphidomorpha</taxon>
        <taxon>Aphidoidea</taxon>
        <taxon>Aphididae</taxon>
        <taxon>Aphidini</taxon>
        <taxon>Aphis</taxon>
        <taxon>Aphis</taxon>
    </lineage>
</organism>
<evidence type="ECO:0000313" key="2">
    <source>
        <dbReference type="Proteomes" id="UP000475862"/>
    </source>
</evidence>
<comment type="caution">
    <text evidence="1">The sequence shown here is derived from an EMBL/GenBank/DDBJ whole genome shotgun (WGS) entry which is preliminary data.</text>
</comment>